<evidence type="ECO:0000313" key="2">
    <source>
        <dbReference type="EMBL" id="SDN21794.1"/>
    </source>
</evidence>
<feature type="transmembrane region" description="Helical" evidence="1">
    <location>
        <begin position="36"/>
        <end position="55"/>
    </location>
</feature>
<sequence length="256" mass="30092">MCLLLLSIGIGVSFYSELFFYGFVPAQILEILKRLFFHLLLWELVLAIAISYVFFKLFYSYVLQKEEFDEFLTILFQSISHKFGNWLSAQKINLILVKENQDIEAIECMQKSIDFMEKDLRQILQVVSTFQSGKYSIENIDVAKLITDIIKELTPLYFKNTKIHLQPIKINALKVEIKLMLFLLLENAFKYSQNKIFIRTGKFKKRYFFVSNDINDNISSGSGLGLFLVKKIVKKRNIYFRVKQKNGRFLALIVWT</sequence>
<protein>
    <submittedName>
        <fullName evidence="2">Uncharacterized protein</fullName>
    </submittedName>
</protein>
<dbReference type="EMBL" id="FNIN01000001">
    <property type="protein sequence ID" value="SDN21794.1"/>
    <property type="molecule type" value="Genomic_DNA"/>
</dbReference>
<evidence type="ECO:0000313" key="3">
    <source>
        <dbReference type="Proteomes" id="UP000199602"/>
    </source>
</evidence>
<dbReference type="InterPro" id="IPR036890">
    <property type="entry name" value="HATPase_C_sf"/>
</dbReference>
<proteinExistence type="predicted"/>
<accession>A0A1G9ZKI6</accession>
<organism evidence="2 3">
    <name type="scientific">Desulfonauticus submarinus</name>
    <dbReference type="NCBI Taxonomy" id="206665"/>
    <lineage>
        <taxon>Bacteria</taxon>
        <taxon>Pseudomonadati</taxon>
        <taxon>Thermodesulfobacteriota</taxon>
        <taxon>Desulfovibrionia</taxon>
        <taxon>Desulfovibrionales</taxon>
        <taxon>Desulfonauticaceae</taxon>
        <taxon>Desulfonauticus</taxon>
    </lineage>
</organism>
<dbReference type="STRING" id="206665.SAMN04488516_10167"/>
<dbReference type="SUPFAM" id="SSF55874">
    <property type="entry name" value="ATPase domain of HSP90 chaperone/DNA topoisomerase II/histidine kinase"/>
    <property type="match status" value="1"/>
</dbReference>
<dbReference type="AlphaFoldDB" id="A0A1G9ZKI6"/>
<keyword evidence="1" id="KW-0472">Membrane</keyword>
<feature type="transmembrane region" description="Helical" evidence="1">
    <location>
        <begin position="6"/>
        <end position="24"/>
    </location>
</feature>
<reference evidence="2 3" key="1">
    <citation type="submission" date="2016-10" db="EMBL/GenBank/DDBJ databases">
        <authorList>
            <person name="de Groot N.N."/>
        </authorList>
    </citation>
    <scope>NUCLEOTIDE SEQUENCE [LARGE SCALE GENOMIC DNA]</scope>
    <source>
        <strain evidence="2 3">DSM 15269</strain>
    </source>
</reference>
<keyword evidence="1" id="KW-1133">Transmembrane helix</keyword>
<evidence type="ECO:0000256" key="1">
    <source>
        <dbReference type="SAM" id="Phobius"/>
    </source>
</evidence>
<dbReference type="Proteomes" id="UP000199602">
    <property type="component" value="Unassembled WGS sequence"/>
</dbReference>
<keyword evidence="3" id="KW-1185">Reference proteome</keyword>
<gene>
    <name evidence="2" type="ORF">SAMN04488516_10167</name>
</gene>
<name>A0A1G9ZKI6_9BACT</name>
<keyword evidence="1" id="KW-0812">Transmembrane</keyword>